<keyword evidence="2" id="KW-1185">Reference proteome</keyword>
<evidence type="ECO:0000313" key="1">
    <source>
        <dbReference type="EMBL" id="MFC3526864.1"/>
    </source>
</evidence>
<comment type="caution">
    <text evidence="1">The sequence shown here is derived from an EMBL/GenBank/DDBJ whole genome shotgun (WGS) entry which is preliminary data.</text>
</comment>
<proteinExistence type="predicted"/>
<organism evidence="1 2">
    <name type="scientific">Paracoccus mangrovi</name>
    <dbReference type="NCBI Taxonomy" id="1715645"/>
    <lineage>
        <taxon>Bacteria</taxon>
        <taxon>Pseudomonadati</taxon>
        <taxon>Pseudomonadota</taxon>
        <taxon>Alphaproteobacteria</taxon>
        <taxon>Rhodobacterales</taxon>
        <taxon>Paracoccaceae</taxon>
        <taxon>Paracoccus</taxon>
    </lineage>
</organism>
<gene>
    <name evidence="1" type="ORF">ACFOMH_01675</name>
</gene>
<accession>A0ABV7QY49</accession>
<reference evidence="2" key="1">
    <citation type="journal article" date="2019" name="Int. J. Syst. Evol. Microbiol.">
        <title>The Global Catalogue of Microorganisms (GCM) 10K type strain sequencing project: providing services to taxonomists for standard genome sequencing and annotation.</title>
        <authorList>
            <consortium name="The Broad Institute Genomics Platform"/>
            <consortium name="The Broad Institute Genome Sequencing Center for Infectious Disease"/>
            <person name="Wu L."/>
            <person name="Ma J."/>
        </authorList>
    </citation>
    <scope>NUCLEOTIDE SEQUENCE [LARGE SCALE GENOMIC DNA]</scope>
    <source>
        <strain evidence="2">KCTC 42899</strain>
    </source>
</reference>
<evidence type="ECO:0008006" key="3">
    <source>
        <dbReference type="Google" id="ProtNLM"/>
    </source>
</evidence>
<evidence type="ECO:0000313" key="2">
    <source>
        <dbReference type="Proteomes" id="UP001595721"/>
    </source>
</evidence>
<dbReference type="Proteomes" id="UP001595721">
    <property type="component" value="Unassembled WGS sequence"/>
</dbReference>
<name>A0ABV7QY49_9RHOB</name>
<dbReference type="RefSeq" id="WP_377742198.1">
    <property type="nucleotide sequence ID" value="NZ_JBHRXJ010000001.1"/>
</dbReference>
<dbReference type="EMBL" id="JBHRXJ010000001">
    <property type="protein sequence ID" value="MFC3526864.1"/>
    <property type="molecule type" value="Genomic_DNA"/>
</dbReference>
<sequence>MQINTIAATVPSPQSAQESKVADGLERAFLSEMLKYAGPRSLEGSFSGGVGESQFASMMTDAYADALSARMDLGLGKKLEGGKA</sequence>
<protein>
    <recommendedName>
        <fullName evidence="3">Flagellar protein FlgJ N-terminal domain-containing protein</fullName>
    </recommendedName>
</protein>